<feature type="transmembrane region" description="Helical" evidence="7">
    <location>
        <begin position="61"/>
        <end position="88"/>
    </location>
</feature>
<protein>
    <submittedName>
        <fullName evidence="9">Putative mfs monosaccharide protein</fullName>
    </submittedName>
</protein>
<evidence type="ECO:0000256" key="1">
    <source>
        <dbReference type="ARBA" id="ARBA00004141"/>
    </source>
</evidence>
<evidence type="ECO:0000256" key="3">
    <source>
        <dbReference type="ARBA" id="ARBA00022448"/>
    </source>
</evidence>
<comment type="subcellular location">
    <subcellularLocation>
        <location evidence="1">Membrane</location>
        <topology evidence="1">Multi-pass membrane protein</topology>
    </subcellularLocation>
</comment>
<keyword evidence="4 7" id="KW-0812">Transmembrane</keyword>
<keyword evidence="6 7" id="KW-0472">Membrane</keyword>
<dbReference type="PANTHER" id="PTHR48022">
    <property type="entry name" value="PLASTIDIC GLUCOSE TRANSPORTER 4"/>
    <property type="match status" value="1"/>
</dbReference>
<dbReference type="GO" id="GO:0005351">
    <property type="term" value="F:carbohydrate:proton symporter activity"/>
    <property type="evidence" value="ECO:0007669"/>
    <property type="project" value="TreeGrafter"/>
</dbReference>
<dbReference type="Proteomes" id="UP000014074">
    <property type="component" value="Unassembled WGS sequence"/>
</dbReference>
<dbReference type="InterPro" id="IPR003663">
    <property type="entry name" value="Sugar/inositol_transpt"/>
</dbReference>
<keyword evidence="10" id="KW-1185">Reference proteome</keyword>
<evidence type="ECO:0000313" key="9">
    <source>
        <dbReference type="EMBL" id="EON98501.1"/>
    </source>
</evidence>
<dbReference type="GO" id="GO:0016020">
    <property type="term" value="C:membrane"/>
    <property type="evidence" value="ECO:0007669"/>
    <property type="project" value="UniProtKB-SubCell"/>
</dbReference>
<feature type="transmembrane region" description="Helical" evidence="7">
    <location>
        <begin position="100"/>
        <end position="119"/>
    </location>
</feature>
<dbReference type="Pfam" id="PF00083">
    <property type="entry name" value="Sugar_tr"/>
    <property type="match status" value="1"/>
</dbReference>
<keyword evidence="5 7" id="KW-1133">Transmembrane helix</keyword>
<reference evidence="10" key="1">
    <citation type="journal article" date="2013" name="Genome Announc.">
        <title>Draft genome sequence of the ascomycete Phaeoacremonium aleophilum strain UCR-PA7, a causal agent of the esca disease complex in grapevines.</title>
        <authorList>
            <person name="Blanco-Ulate B."/>
            <person name="Rolshausen P."/>
            <person name="Cantu D."/>
        </authorList>
    </citation>
    <scope>NUCLEOTIDE SEQUENCE [LARGE SCALE GENOMIC DNA]</scope>
    <source>
        <strain evidence="10">UCR-PA7</strain>
    </source>
</reference>
<dbReference type="AlphaFoldDB" id="R8BGQ4"/>
<evidence type="ECO:0000313" key="10">
    <source>
        <dbReference type="Proteomes" id="UP000014074"/>
    </source>
</evidence>
<dbReference type="PROSITE" id="PS00216">
    <property type="entry name" value="SUGAR_TRANSPORT_1"/>
    <property type="match status" value="1"/>
</dbReference>
<dbReference type="PRINTS" id="PR00171">
    <property type="entry name" value="SUGRTRNSPORT"/>
</dbReference>
<dbReference type="PROSITE" id="PS50850">
    <property type="entry name" value="MFS"/>
    <property type="match status" value="1"/>
</dbReference>
<evidence type="ECO:0000256" key="4">
    <source>
        <dbReference type="ARBA" id="ARBA00022692"/>
    </source>
</evidence>
<evidence type="ECO:0000256" key="5">
    <source>
        <dbReference type="ARBA" id="ARBA00022989"/>
    </source>
</evidence>
<organism evidence="9 10">
    <name type="scientific">Phaeoacremonium minimum (strain UCR-PA7)</name>
    <name type="common">Esca disease fungus</name>
    <name type="synonym">Togninia minima</name>
    <dbReference type="NCBI Taxonomy" id="1286976"/>
    <lineage>
        <taxon>Eukaryota</taxon>
        <taxon>Fungi</taxon>
        <taxon>Dikarya</taxon>
        <taxon>Ascomycota</taxon>
        <taxon>Pezizomycotina</taxon>
        <taxon>Sordariomycetes</taxon>
        <taxon>Sordariomycetidae</taxon>
        <taxon>Togniniales</taxon>
        <taxon>Togniniaceae</taxon>
        <taxon>Phaeoacremonium</taxon>
    </lineage>
</organism>
<dbReference type="HOGENOM" id="CLU_001265_29_0_1"/>
<feature type="domain" description="Major facilitator superfamily (MFS) profile" evidence="8">
    <location>
        <begin position="1"/>
        <end position="153"/>
    </location>
</feature>
<dbReference type="EMBL" id="KB933215">
    <property type="protein sequence ID" value="EON98501.1"/>
    <property type="molecule type" value="Genomic_DNA"/>
</dbReference>
<gene>
    <name evidence="9" type="ORF">UCRPA7_5972</name>
</gene>
<proteinExistence type="inferred from homology"/>
<dbReference type="InterPro" id="IPR036259">
    <property type="entry name" value="MFS_trans_sf"/>
</dbReference>
<feature type="transmembrane region" description="Helical" evidence="7">
    <location>
        <begin position="125"/>
        <end position="149"/>
    </location>
</feature>
<feature type="transmembrane region" description="Helical" evidence="7">
    <location>
        <begin position="29"/>
        <end position="49"/>
    </location>
</feature>
<accession>R8BGQ4</accession>
<evidence type="ECO:0000256" key="7">
    <source>
        <dbReference type="SAM" id="Phobius"/>
    </source>
</evidence>
<dbReference type="GeneID" id="19326581"/>
<dbReference type="InterPro" id="IPR005828">
    <property type="entry name" value="MFS_sugar_transport-like"/>
</dbReference>
<dbReference type="KEGG" id="tmn:UCRPA7_5972"/>
<name>R8BGQ4_PHAM7</name>
<evidence type="ECO:0000256" key="2">
    <source>
        <dbReference type="ARBA" id="ARBA00010992"/>
    </source>
</evidence>
<evidence type="ECO:0000259" key="8">
    <source>
        <dbReference type="PROSITE" id="PS50850"/>
    </source>
</evidence>
<keyword evidence="3" id="KW-0813">Transport</keyword>
<dbReference type="InterPro" id="IPR005829">
    <property type="entry name" value="Sugar_transporter_CS"/>
</dbReference>
<dbReference type="InterPro" id="IPR020846">
    <property type="entry name" value="MFS_dom"/>
</dbReference>
<dbReference type="Gene3D" id="1.20.1250.20">
    <property type="entry name" value="MFS general substrate transporter like domains"/>
    <property type="match status" value="1"/>
</dbReference>
<dbReference type="PANTHER" id="PTHR48022:SF14">
    <property type="entry name" value="MAJOR FACILITATOR SUPERFAMILY (MFS) PROFILE DOMAIN-CONTAINING PROTEIN-RELATED"/>
    <property type="match status" value="1"/>
</dbReference>
<comment type="similarity">
    <text evidence="2">Belongs to the major facilitator superfamily. Sugar transporter (TC 2.A.1.1) family.</text>
</comment>
<dbReference type="OrthoDB" id="8120565at2759"/>
<dbReference type="SUPFAM" id="SSF103473">
    <property type="entry name" value="MFS general substrate transporter"/>
    <property type="match status" value="1"/>
</dbReference>
<dbReference type="eggNOG" id="KOG0254">
    <property type="taxonomic scope" value="Eukaryota"/>
</dbReference>
<sequence length="167" mass="18186">MAGFIQDKGQLIGVVPAMIFMDNIGRRNLAIWGAVGMGIAHVIMAALYGSFGNSWPDHVSAGWACVTFVYIYVIVFGLTYGPLIWTLPSEVFTNVYRAKGVGFAVAVSWLCNFIIGVVVPPMIESITYGTFIFFAAFCALGAVFSFYLVPETANKTLEELDSDAIFK</sequence>
<dbReference type="InterPro" id="IPR050360">
    <property type="entry name" value="MFS_Sugar_Transporters"/>
</dbReference>
<evidence type="ECO:0000256" key="6">
    <source>
        <dbReference type="ARBA" id="ARBA00023136"/>
    </source>
</evidence>
<dbReference type="RefSeq" id="XP_007916706.1">
    <property type="nucleotide sequence ID" value="XM_007918515.1"/>
</dbReference>